<comment type="caution">
    <text evidence="3">The sequence shown here is derived from an EMBL/GenBank/DDBJ whole genome shotgun (WGS) entry which is preliminary data.</text>
</comment>
<dbReference type="Proteomes" id="UP001583177">
    <property type="component" value="Unassembled WGS sequence"/>
</dbReference>
<organism evidence="3 4">
    <name type="scientific">Diaporthe australafricana</name>
    <dbReference type="NCBI Taxonomy" id="127596"/>
    <lineage>
        <taxon>Eukaryota</taxon>
        <taxon>Fungi</taxon>
        <taxon>Dikarya</taxon>
        <taxon>Ascomycota</taxon>
        <taxon>Pezizomycotina</taxon>
        <taxon>Sordariomycetes</taxon>
        <taxon>Sordariomycetidae</taxon>
        <taxon>Diaporthales</taxon>
        <taxon>Diaporthaceae</taxon>
        <taxon>Diaporthe</taxon>
    </lineage>
</organism>
<dbReference type="EMBL" id="JAWRVE010000034">
    <property type="protein sequence ID" value="KAL1871099.1"/>
    <property type="molecule type" value="Genomic_DNA"/>
</dbReference>
<name>A0ABR3X655_9PEZI</name>
<proteinExistence type="predicted"/>
<feature type="compositionally biased region" description="Polar residues" evidence="1">
    <location>
        <begin position="226"/>
        <end position="235"/>
    </location>
</feature>
<evidence type="ECO:0008006" key="5">
    <source>
        <dbReference type="Google" id="ProtNLM"/>
    </source>
</evidence>
<reference evidence="3 4" key="1">
    <citation type="journal article" date="2024" name="IMA Fungus">
        <title>IMA Genome - F19 : A genome assembly and annotation guide to empower mycologists, including annotated draft genome sequences of Ceratocystis pirilliformis, Diaporthe australafricana, Fusarium ophioides, Paecilomyces lecythidis, and Sporothrix stenoceras.</title>
        <authorList>
            <person name="Aylward J."/>
            <person name="Wilson A.M."/>
            <person name="Visagie C.M."/>
            <person name="Spraker J."/>
            <person name="Barnes I."/>
            <person name="Buitendag C."/>
            <person name="Ceriani C."/>
            <person name="Del Mar Angel L."/>
            <person name="du Plessis D."/>
            <person name="Fuchs T."/>
            <person name="Gasser K."/>
            <person name="Kramer D."/>
            <person name="Li W."/>
            <person name="Munsamy K."/>
            <person name="Piso A."/>
            <person name="Price J.L."/>
            <person name="Sonnekus B."/>
            <person name="Thomas C."/>
            <person name="van der Nest A."/>
            <person name="van Dijk A."/>
            <person name="van Heerden A."/>
            <person name="van Vuuren N."/>
            <person name="Yilmaz N."/>
            <person name="Duong T.A."/>
            <person name="van der Merwe N.A."/>
            <person name="Wingfield M.J."/>
            <person name="Wingfield B.D."/>
        </authorList>
    </citation>
    <scope>NUCLEOTIDE SEQUENCE [LARGE SCALE GENOMIC DNA]</scope>
    <source>
        <strain evidence="3 4">CMW 18300</strain>
    </source>
</reference>
<feature type="compositionally biased region" description="Low complexity" evidence="1">
    <location>
        <begin position="212"/>
        <end position="225"/>
    </location>
</feature>
<feature type="region of interest" description="Disordered" evidence="1">
    <location>
        <begin position="192"/>
        <end position="248"/>
    </location>
</feature>
<evidence type="ECO:0000313" key="3">
    <source>
        <dbReference type="EMBL" id="KAL1871099.1"/>
    </source>
</evidence>
<gene>
    <name evidence="3" type="ORF">Daus18300_004844</name>
</gene>
<keyword evidence="4" id="KW-1185">Reference proteome</keyword>
<protein>
    <recommendedName>
        <fullName evidence="5">Peptidase A1 domain-containing protein</fullName>
    </recommendedName>
</protein>
<dbReference type="PANTHER" id="PTHR38049:SF2">
    <property type="entry name" value="RICIN B LECTIN DOMAIN-CONTAINING PROTEIN"/>
    <property type="match status" value="1"/>
</dbReference>
<evidence type="ECO:0000313" key="4">
    <source>
        <dbReference type="Proteomes" id="UP001583177"/>
    </source>
</evidence>
<dbReference type="PANTHER" id="PTHR38049">
    <property type="entry name" value="RICIN B LECTIN DOMAIN-CONTAINING PROTEIN"/>
    <property type="match status" value="1"/>
</dbReference>
<evidence type="ECO:0000256" key="2">
    <source>
        <dbReference type="SAM" id="SignalP"/>
    </source>
</evidence>
<feature type="signal peptide" evidence="2">
    <location>
        <begin position="1"/>
        <end position="18"/>
    </location>
</feature>
<feature type="chain" id="PRO_5046069073" description="Peptidase A1 domain-containing protein" evidence="2">
    <location>
        <begin position="19"/>
        <end position="248"/>
    </location>
</feature>
<sequence length="248" mass="27313">MVLSVLVAFGAVTGASEGIKASQAKARREEHRSRKNNLIVHVPKSSEYSQTLEGRRVVLSGNKLYVDTGLDNDVAFGHPFEGYFLGYPELNHPGLVSSITDEAPIMNWIYMDAVTFELKFGTRQLSEGNMTGPFDCTRQDRRLTLHGYENFVAVQQGPFWALYFDWDGDHLEGRVAPGTPVVEIDLVRRELRNRKPRRKPGEENPLAQDPQAATNPATSNTATDNINGTATNGTAPETAPAEKSAPQS</sequence>
<evidence type="ECO:0000256" key="1">
    <source>
        <dbReference type="SAM" id="MobiDB-lite"/>
    </source>
</evidence>
<accession>A0ABR3X655</accession>
<keyword evidence="2" id="KW-0732">Signal</keyword>